<keyword evidence="10" id="KW-1185">Reference proteome</keyword>
<evidence type="ECO:0000256" key="6">
    <source>
        <dbReference type="ARBA" id="ARBA00022989"/>
    </source>
</evidence>
<dbReference type="PANTHER" id="PTHR33908:SF11">
    <property type="entry name" value="MEMBRANE PROTEIN"/>
    <property type="match status" value="1"/>
</dbReference>
<evidence type="ECO:0000256" key="2">
    <source>
        <dbReference type="ARBA" id="ARBA00022475"/>
    </source>
</evidence>
<dbReference type="Proteomes" id="UP000031980">
    <property type="component" value="Unassembled WGS sequence"/>
</dbReference>
<dbReference type="GO" id="GO:0009103">
    <property type="term" value="P:lipopolysaccharide biosynthetic process"/>
    <property type="evidence" value="ECO:0007669"/>
    <property type="project" value="UniProtKB-ARBA"/>
</dbReference>
<reference evidence="9 10" key="1">
    <citation type="submission" date="2014-07" db="EMBL/GenBank/DDBJ databases">
        <title>Porphyromonadaceae bacterium OUH 308042 = ATCC BAA-2681 = DSM 28342 draft genome.</title>
        <authorList>
            <person name="Sydenham T.V."/>
            <person name="Hasman H."/>
            <person name="Justensen U.S."/>
        </authorList>
    </citation>
    <scope>NUCLEOTIDE SEQUENCE [LARGE SCALE GENOMIC DNA]</scope>
    <source>
        <strain evidence="9 10">OUH 308042</strain>
    </source>
</reference>
<feature type="transmembrane region" description="Helical" evidence="8">
    <location>
        <begin position="96"/>
        <end position="113"/>
    </location>
</feature>
<dbReference type="RefSeq" id="WP_041505213.1">
    <property type="nucleotide sequence ID" value="NZ_JPIU01000039.1"/>
</dbReference>
<dbReference type="EMBL" id="JPIU01000039">
    <property type="protein sequence ID" value="KIO44353.1"/>
    <property type="molecule type" value="Genomic_DNA"/>
</dbReference>
<dbReference type="PANTHER" id="PTHR33908">
    <property type="entry name" value="MANNOSYLTRANSFERASE YKCB-RELATED"/>
    <property type="match status" value="1"/>
</dbReference>
<organism evidence="9 10">
    <name type="scientific">Sanguibacteroides justesenii</name>
    <dbReference type="NCBI Taxonomy" id="1547597"/>
    <lineage>
        <taxon>Bacteria</taxon>
        <taxon>Pseudomonadati</taxon>
        <taxon>Bacteroidota</taxon>
        <taxon>Bacteroidia</taxon>
        <taxon>Bacteroidales</taxon>
        <taxon>Porphyromonadaceae</taxon>
        <taxon>Sanguibacteroides</taxon>
    </lineage>
</organism>
<comment type="subcellular location">
    <subcellularLocation>
        <location evidence="1">Cell membrane</location>
        <topology evidence="1">Multi-pass membrane protein</topology>
    </subcellularLocation>
</comment>
<feature type="transmembrane region" description="Helical" evidence="8">
    <location>
        <begin position="12"/>
        <end position="30"/>
    </location>
</feature>
<evidence type="ECO:0000256" key="7">
    <source>
        <dbReference type="ARBA" id="ARBA00023136"/>
    </source>
</evidence>
<evidence type="ECO:0000256" key="1">
    <source>
        <dbReference type="ARBA" id="ARBA00004651"/>
    </source>
</evidence>
<name>A0A0C3MD89_9PORP</name>
<feature type="transmembrane region" description="Helical" evidence="8">
    <location>
        <begin position="240"/>
        <end position="261"/>
    </location>
</feature>
<dbReference type="GO" id="GO:0005886">
    <property type="term" value="C:plasma membrane"/>
    <property type="evidence" value="ECO:0007669"/>
    <property type="project" value="UniProtKB-SubCell"/>
</dbReference>
<evidence type="ECO:0000256" key="5">
    <source>
        <dbReference type="ARBA" id="ARBA00022692"/>
    </source>
</evidence>
<feature type="transmembrane region" description="Helical" evidence="8">
    <location>
        <begin position="380"/>
        <end position="401"/>
    </location>
</feature>
<feature type="transmembrane region" description="Helical" evidence="8">
    <location>
        <begin position="351"/>
        <end position="368"/>
    </location>
</feature>
<keyword evidence="7 8" id="KW-0472">Membrane</keyword>
<keyword evidence="5 8" id="KW-0812">Transmembrane</keyword>
<dbReference type="GO" id="GO:0016763">
    <property type="term" value="F:pentosyltransferase activity"/>
    <property type="evidence" value="ECO:0007669"/>
    <property type="project" value="TreeGrafter"/>
</dbReference>
<keyword evidence="4" id="KW-0808">Transferase</keyword>
<keyword evidence="3" id="KW-0328">Glycosyltransferase</keyword>
<accession>A0A0C3MD89</accession>
<feature type="transmembrane region" description="Helical" evidence="8">
    <location>
        <begin position="199"/>
        <end position="219"/>
    </location>
</feature>
<dbReference type="AlphaFoldDB" id="A0A0C3MD89"/>
<protein>
    <recommendedName>
        <fullName evidence="11">Glycosyltransferase RgtA/B/C/D-like domain-containing protein</fullName>
    </recommendedName>
</protein>
<evidence type="ECO:0000256" key="4">
    <source>
        <dbReference type="ARBA" id="ARBA00022679"/>
    </source>
</evidence>
<evidence type="ECO:0000313" key="10">
    <source>
        <dbReference type="Proteomes" id="UP000031980"/>
    </source>
</evidence>
<evidence type="ECO:0000256" key="8">
    <source>
        <dbReference type="SAM" id="Phobius"/>
    </source>
</evidence>
<dbReference type="InterPro" id="IPR050297">
    <property type="entry name" value="LipidA_mod_glycosyltrf_83"/>
</dbReference>
<keyword evidence="2" id="KW-1003">Cell membrane</keyword>
<evidence type="ECO:0008006" key="11">
    <source>
        <dbReference type="Google" id="ProtNLM"/>
    </source>
</evidence>
<proteinExistence type="predicted"/>
<sequence length="577" mass="66895">MTSVLNKINTKVQTYLCICLIGIVFAFNYGKIFDYKPDLNGDNVYYYALGKALAEGKGYTNIMGFEESPHTHFPPGYPLFTATVLSVFHSYVSLKMANGVLFFFAILFLFLFIRKISDSILLALGTCLLCCMQPELLRYSTIVMSEMLFTSLSIAALYLLSLVHTDNLFGGERPKSQILLFILLIVCLNYIYFVRTMGASIILAFMIYFTIICIQRAITYIREKRQDENPYLTKTNKRRVISNVLILLILVGSFSCSKIGWDIRNRSHGVVHSDYLNDFRKKPKGEQMTTFSDWATRIQNNITSYSVKWIPSAIWPFDYDRQTTNSMGWVRGFCVIALIIFGLSRLKKYRLLLSLYLGITMAVLLFWPEQYAGHRYMIGIIPLLIFLFLNGCISFVAYLLSSYPNFKYKYREFIPTGALVLFIVFFMFPKYSQALETQRKLATFKVWNERIAPEAFIEYVYAIQWCKKNLPEEARIACRKPELFYLFSSGRKAVSFPQYGKPEVIFNNFKKEGITHVIIDRWFRHGYVTIYPLAAKYYPEYFRPIVQFGKNTDKQLPTLLFEFQPEGVAPVDENAQK</sequence>
<feature type="transmembrane region" description="Helical" evidence="8">
    <location>
        <begin position="413"/>
        <end position="431"/>
    </location>
</feature>
<feature type="transmembrane region" description="Helical" evidence="8">
    <location>
        <begin position="142"/>
        <end position="164"/>
    </location>
</feature>
<evidence type="ECO:0000256" key="3">
    <source>
        <dbReference type="ARBA" id="ARBA00022676"/>
    </source>
</evidence>
<feature type="transmembrane region" description="Helical" evidence="8">
    <location>
        <begin position="176"/>
        <end position="193"/>
    </location>
</feature>
<keyword evidence="6 8" id="KW-1133">Transmembrane helix</keyword>
<evidence type="ECO:0000313" key="9">
    <source>
        <dbReference type="EMBL" id="KIO44353.1"/>
    </source>
</evidence>
<comment type="caution">
    <text evidence="9">The sequence shown here is derived from an EMBL/GenBank/DDBJ whole genome shotgun (WGS) entry which is preliminary data.</text>
</comment>
<feature type="transmembrane region" description="Helical" evidence="8">
    <location>
        <begin position="120"/>
        <end position="136"/>
    </location>
</feature>
<feature type="transmembrane region" description="Helical" evidence="8">
    <location>
        <begin position="326"/>
        <end position="344"/>
    </location>
</feature>
<gene>
    <name evidence="9" type="ORF">BA92_09110</name>
</gene>